<protein>
    <submittedName>
        <fullName evidence="1">Uncharacterized protein</fullName>
    </submittedName>
</protein>
<organism evidence="1">
    <name type="scientific">Siphoviridae sp. ct3z32</name>
    <dbReference type="NCBI Taxonomy" id="2825327"/>
    <lineage>
        <taxon>Viruses</taxon>
        <taxon>Duplodnaviria</taxon>
        <taxon>Heunggongvirae</taxon>
        <taxon>Uroviricota</taxon>
        <taxon>Caudoviricetes</taxon>
    </lineage>
</organism>
<reference evidence="1" key="1">
    <citation type="journal article" date="2021" name="Proc. Natl. Acad. Sci. U.S.A.">
        <title>A Catalog of Tens of Thousands of Viruses from Human Metagenomes Reveals Hidden Associations with Chronic Diseases.</title>
        <authorList>
            <person name="Tisza M.J."/>
            <person name="Buck C.B."/>
        </authorList>
    </citation>
    <scope>NUCLEOTIDE SEQUENCE</scope>
    <source>
        <strain evidence="1">Ct3z32</strain>
    </source>
</reference>
<name>A0A8S5VI00_9CAUD</name>
<proteinExistence type="predicted"/>
<evidence type="ECO:0000313" key="1">
    <source>
        <dbReference type="EMBL" id="DAG06235.1"/>
    </source>
</evidence>
<dbReference type="EMBL" id="BK016267">
    <property type="protein sequence ID" value="DAG06235.1"/>
    <property type="molecule type" value="Genomic_DNA"/>
</dbReference>
<sequence length="35" mass="4348">MKKTAIKFWYSRNYSYFCQRLRTTTIKNCLLVNKQ</sequence>
<accession>A0A8S5VI00</accession>